<dbReference type="Proteomes" id="UP001054945">
    <property type="component" value="Unassembled WGS sequence"/>
</dbReference>
<proteinExistence type="predicted"/>
<comment type="caution">
    <text evidence="1">The sequence shown here is derived from an EMBL/GenBank/DDBJ whole genome shotgun (WGS) entry which is preliminary data.</text>
</comment>
<sequence length="86" mass="9728">MRDLLLWRHFRNLSSEQDIESEIASCMKPPTTSLFVNDRRLYTRVKIVINLLIADSTASLSACLITDSNKCSQIIQISAFQKLTGP</sequence>
<gene>
    <name evidence="1" type="ORF">CEXT_414421</name>
</gene>
<name>A0AAV4NUU2_CAEEX</name>
<dbReference type="AlphaFoldDB" id="A0AAV4NUU2"/>
<protein>
    <submittedName>
        <fullName evidence="1">Uncharacterized protein</fullName>
    </submittedName>
</protein>
<accession>A0AAV4NUU2</accession>
<evidence type="ECO:0000313" key="2">
    <source>
        <dbReference type="Proteomes" id="UP001054945"/>
    </source>
</evidence>
<evidence type="ECO:0000313" key="1">
    <source>
        <dbReference type="EMBL" id="GIX87389.1"/>
    </source>
</evidence>
<organism evidence="1 2">
    <name type="scientific">Caerostris extrusa</name>
    <name type="common">Bark spider</name>
    <name type="synonym">Caerostris bankana</name>
    <dbReference type="NCBI Taxonomy" id="172846"/>
    <lineage>
        <taxon>Eukaryota</taxon>
        <taxon>Metazoa</taxon>
        <taxon>Ecdysozoa</taxon>
        <taxon>Arthropoda</taxon>
        <taxon>Chelicerata</taxon>
        <taxon>Arachnida</taxon>
        <taxon>Araneae</taxon>
        <taxon>Araneomorphae</taxon>
        <taxon>Entelegynae</taxon>
        <taxon>Araneoidea</taxon>
        <taxon>Araneidae</taxon>
        <taxon>Caerostris</taxon>
    </lineage>
</organism>
<reference evidence="1 2" key="1">
    <citation type="submission" date="2021-06" db="EMBL/GenBank/DDBJ databases">
        <title>Caerostris extrusa draft genome.</title>
        <authorList>
            <person name="Kono N."/>
            <person name="Arakawa K."/>
        </authorList>
    </citation>
    <scope>NUCLEOTIDE SEQUENCE [LARGE SCALE GENOMIC DNA]</scope>
</reference>
<keyword evidence="2" id="KW-1185">Reference proteome</keyword>
<dbReference type="EMBL" id="BPLR01003678">
    <property type="protein sequence ID" value="GIX87389.1"/>
    <property type="molecule type" value="Genomic_DNA"/>
</dbReference>